<feature type="domain" description="Endonuclease GajA/Old nuclease/RecF-like AAA" evidence="1">
    <location>
        <begin position="1"/>
        <end position="44"/>
    </location>
</feature>
<evidence type="ECO:0000259" key="1">
    <source>
        <dbReference type="Pfam" id="PF13175"/>
    </source>
</evidence>
<organism evidence="2">
    <name type="scientific">marine sediment metagenome</name>
    <dbReference type="NCBI Taxonomy" id="412755"/>
    <lineage>
        <taxon>unclassified sequences</taxon>
        <taxon>metagenomes</taxon>
        <taxon>ecological metagenomes</taxon>
    </lineage>
</organism>
<dbReference type="PANTHER" id="PTHR43581">
    <property type="entry name" value="ATP/GTP PHOSPHATASE"/>
    <property type="match status" value="1"/>
</dbReference>
<dbReference type="InterPro" id="IPR027417">
    <property type="entry name" value="P-loop_NTPase"/>
</dbReference>
<dbReference type="Pfam" id="PF13175">
    <property type="entry name" value="AAA_15"/>
    <property type="match status" value="1"/>
</dbReference>
<dbReference type="InterPro" id="IPR051396">
    <property type="entry name" value="Bact_Antivir_Def_Nuclease"/>
</dbReference>
<protein>
    <recommendedName>
        <fullName evidence="1">Endonuclease GajA/Old nuclease/RecF-like AAA domain-containing protein</fullName>
    </recommendedName>
</protein>
<dbReference type="AlphaFoldDB" id="X1AWX8"/>
<name>X1AWX8_9ZZZZ</name>
<dbReference type="InterPro" id="IPR041685">
    <property type="entry name" value="AAA_GajA/Old/RecF-like"/>
</dbReference>
<reference evidence="2" key="1">
    <citation type="journal article" date="2014" name="Front. Microbiol.">
        <title>High frequency of phylogenetically diverse reductive dehalogenase-homologous genes in deep subseafloor sedimentary metagenomes.</title>
        <authorList>
            <person name="Kawai M."/>
            <person name="Futagami T."/>
            <person name="Toyoda A."/>
            <person name="Takaki Y."/>
            <person name="Nishi S."/>
            <person name="Hori S."/>
            <person name="Arai W."/>
            <person name="Tsubouchi T."/>
            <person name="Morono Y."/>
            <person name="Uchiyama I."/>
            <person name="Ito T."/>
            <person name="Fujiyama A."/>
            <person name="Inagaki F."/>
            <person name="Takami H."/>
        </authorList>
    </citation>
    <scope>NUCLEOTIDE SEQUENCE</scope>
    <source>
        <strain evidence="2">Expedition CK06-06</strain>
    </source>
</reference>
<dbReference type="SUPFAM" id="SSF52540">
    <property type="entry name" value="P-loop containing nucleoside triphosphate hydrolases"/>
    <property type="match status" value="1"/>
</dbReference>
<gene>
    <name evidence="2" type="ORF">S01H4_30947</name>
</gene>
<dbReference type="EMBL" id="BART01016019">
    <property type="protein sequence ID" value="GAG76673.1"/>
    <property type="molecule type" value="Genomic_DNA"/>
</dbReference>
<dbReference type="Gene3D" id="3.40.50.300">
    <property type="entry name" value="P-loop containing nucleotide triphosphate hydrolases"/>
    <property type="match status" value="1"/>
</dbReference>
<dbReference type="PANTHER" id="PTHR43581:SF4">
    <property type="entry name" value="ATP_GTP PHOSPHATASE"/>
    <property type="match status" value="1"/>
</dbReference>
<proteinExistence type="predicted"/>
<accession>X1AWX8</accession>
<sequence length="303" mass="33571">MYRSFSVSNFRNFKSLSISDLKRINIIIGKNNTGKTSLLEALYLHMGCMHPELTLKLLNFRGIPGSEASAKAIWGSLFYQYNIDSEITLSATYPDNTKANLSISLQQAPTSLVEIKPPTDGLIEIPEKVTTSAQLPLISERMLAYKYKHRSTESTRLTSLKLKKSELNLEINPPVTDNPFPGFFIPARTQLDPSSVARRLGELQVNRKDKPVVYALRLIEPNLKSLSIIPIGPVSTIHADTGLTTLLPLQLAGEGMTNMSEIIIDIASAPKGIVLIDDIGTGIHYSVLHLFWKVIFKLAVKLD</sequence>
<feature type="non-terminal residue" evidence="2">
    <location>
        <position position="303"/>
    </location>
</feature>
<evidence type="ECO:0000313" key="2">
    <source>
        <dbReference type="EMBL" id="GAG76673.1"/>
    </source>
</evidence>
<comment type="caution">
    <text evidence="2">The sequence shown here is derived from an EMBL/GenBank/DDBJ whole genome shotgun (WGS) entry which is preliminary data.</text>
</comment>